<name>A0A0C2FHB5_9BILA</name>
<gene>
    <name evidence="1" type="ORF">ANCDUO_21975</name>
</gene>
<organism evidence="1 2">
    <name type="scientific">Ancylostoma duodenale</name>
    <dbReference type="NCBI Taxonomy" id="51022"/>
    <lineage>
        <taxon>Eukaryota</taxon>
        <taxon>Metazoa</taxon>
        <taxon>Ecdysozoa</taxon>
        <taxon>Nematoda</taxon>
        <taxon>Chromadorea</taxon>
        <taxon>Rhabditida</taxon>
        <taxon>Rhabditina</taxon>
        <taxon>Rhabditomorpha</taxon>
        <taxon>Strongyloidea</taxon>
        <taxon>Ancylostomatidae</taxon>
        <taxon>Ancylostomatinae</taxon>
        <taxon>Ancylostoma</taxon>
    </lineage>
</organism>
<reference evidence="1 2" key="1">
    <citation type="submission" date="2013-12" db="EMBL/GenBank/DDBJ databases">
        <title>Draft genome of the parsitic nematode Ancylostoma duodenale.</title>
        <authorList>
            <person name="Mitreva M."/>
        </authorList>
    </citation>
    <scope>NUCLEOTIDE SEQUENCE [LARGE SCALE GENOMIC DNA]</scope>
    <source>
        <strain evidence="1 2">Zhejiang</strain>
    </source>
</reference>
<dbReference type="EMBL" id="KN764021">
    <property type="protein sequence ID" value="KIH47960.1"/>
    <property type="molecule type" value="Genomic_DNA"/>
</dbReference>
<evidence type="ECO:0000313" key="2">
    <source>
        <dbReference type="Proteomes" id="UP000054047"/>
    </source>
</evidence>
<sequence>MGEIDDFFGNDFYSDESAIEEEEAGPSDDQQLNNLIEKENQQVVKKSGKSRPLPKLNEATITGPKGIQALRESFKNYKPDPLKDPYENLKVMFSGVVRQCSLFKQMFGVTSQRARHAMLGQIHFSRSIKNEHWT</sequence>
<keyword evidence="2" id="KW-1185">Reference proteome</keyword>
<dbReference type="Proteomes" id="UP000054047">
    <property type="component" value="Unassembled WGS sequence"/>
</dbReference>
<dbReference type="OrthoDB" id="437078at2759"/>
<protein>
    <submittedName>
        <fullName evidence="1">Uncharacterized protein</fullName>
    </submittedName>
</protein>
<evidence type="ECO:0000313" key="1">
    <source>
        <dbReference type="EMBL" id="KIH47960.1"/>
    </source>
</evidence>
<proteinExistence type="predicted"/>
<dbReference type="AlphaFoldDB" id="A0A0C2FHB5"/>
<accession>A0A0C2FHB5</accession>